<dbReference type="InterPro" id="IPR003106">
    <property type="entry name" value="Leu_zip_homeo"/>
</dbReference>
<keyword evidence="7 8" id="KW-0539">Nucleus</keyword>
<reference evidence="12" key="1">
    <citation type="submission" date="2025-08" db="UniProtKB">
        <authorList>
            <consortium name="RefSeq"/>
        </authorList>
    </citation>
    <scope>IDENTIFICATION</scope>
</reference>
<evidence type="ECO:0000313" key="11">
    <source>
        <dbReference type="Proteomes" id="UP000189703"/>
    </source>
</evidence>
<evidence type="ECO:0000256" key="6">
    <source>
        <dbReference type="ARBA" id="ARBA00023163"/>
    </source>
</evidence>
<comment type="similarity">
    <text evidence="2">Belongs to the HD-ZIP homeobox family. Class II subfamily.</text>
</comment>
<dbReference type="GO" id="GO:0000981">
    <property type="term" value="F:DNA-binding transcription factor activity, RNA polymerase II-specific"/>
    <property type="evidence" value="ECO:0007669"/>
    <property type="project" value="InterPro"/>
</dbReference>
<keyword evidence="5 8" id="KW-0371">Homeobox</keyword>
<dbReference type="SUPFAM" id="SSF46689">
    <property type="entry name" value="Homeodomain-like"/>
    <property type="match status" value="1"/>
</dbReference>
<organism evidence="11 12">
    <name type="scientific">Nelumbo nucifera</name>
    <name type="common">Sacred lotus</name>
    <dbReference type="NCBI Taxonomy" id="4432"/>
    <lineage>
        <taxon>Eukaryota</taxon>
        <taxon>Viridiplantae</taxon>
        <taxon>Streptophyta</taxon>
        <taxon>Embryophyta</taxon>
        <taxon>Tracheophyta</taxon>
        <taxon>Spermatophyta</taxon>
        <taxon>Magnoliopsida</taxon>
        <taxon>Proteales</taxon>
        <taxon>Nelumbonaceae</taxon>
        <taxon>Nelumbo</taxon>
    </lineage>
</organism>
<keyword evidence="11" id="KW-1185">Reference proteome</keyword>
<dbReference type="CDD" id="cd00086">
    <property type="entry name" value="homeodomain"/>
    <property type="match status" value="1"/>
</dbReference>
<evidence type="ECO:0000256" key="7">
    <source>
        <dbReference type="ARBA" id="ARBA00023242"/>
    </source>
</evidence>
<evidence type="ECO:0000256" key="2">
    <source>
        <dbReference type="ARBA" id="ARBA00006074"/>
    </source>
</evidence>
<evidence type="ECO:0000256" key="8">
    <source>
        <dbReference type="PROSITE-ProRule" id="PRU00108"/>
    </source>
</evidence>
<accession>A0A1U7ZU71</accession>
<dbReference type="SMART" id="SM00389">
    <property type="entry name" value="HOX"/>
    <property type="match status" value="1"/>
</dbReference>
<dbReference type="Gene3D" id="1.10.10.60">
    <property type="entry name" value="Homeodomain-like"/>
    <property type="match status" value="1"/>
</dbReference>
<dbReference type="AlphaFoldDB" id="A0A1U7ZU71"/>
<protein>
    <submittedName>
        <fullName evidence="12">Homeobox-leucine zipper protein HAT14-like</fullName>
    </submittedName>
</protein>
<dbReference type="InterPro" id="IPR017970">
    <property type="entry name" value="Homeobox_CS"/>
</dbReference>
<evidence type="ECO:0000256" key="5">
    <source>
        <dbReference type="ARBA" id="ARBA00023155"/>
    </source>
</evidence>
<evidence type="ECO:0000256" key="1">
    <source>
        <dbReference type="ARBA" id="ARBA00004123"/>
    </source>
</evidence>
<evidence type="ECO:0000313" key="12">
    <source>
        <dbReference type="RefSeq" id="XP_010251929.1"/>
    </source>
</evidence>
<dbReference type="GO" id="GO:0005634">
    <property type="term" value="C:nucleus"/>
    <property type="evidence" value="ECO:0007669"/>
    <property type="project" value="UniProtKB-SubCell"/>
</dbReference>
<feature type="DNA-binding region" description="Homeobox" evidence="8">
    <location>
        <begin position="68"/>
        <end position="127"/>
    </location>
</feature>
<dbReference type="Proteomes" id="UP000189703">
    <property type="component" value="Unplaced"/>
</dbReference>
<dbReference type="SMART" id="SM00340">
    <property type="entry name" value="HALZ"/>
    <property type="match status" value="1"/>
</dbReference>
<dbReference type="KEGG" id="nnu:104593658"/>
<comment type="subcellular location">
    <subcellularLocation>
        <location evidence="1 8 9">Nucleus</location>
    </subcellularLocation>
</comment>
<feature type="compositionally biased region" description="Basic and acidic residues" evidence="10">
    <location>
        <begin position="1"/>
        <end position="18"/>
    </location>
</feature>
<dbReference type="InterPro" id="IPR001356">
    <property type="entry name" value="HD"/>
</dbReference>
<keyword evidence="6" id="KW-0804">Transcription</keyword>
<evidence type="ECO:0000256" key="9">
    <source>
        <dbReference type="RuleBase" id="RU000682"/>
    </source>
</evidence>
<keyword evidence="3" id="KW-0805">Transcription regulation</keyword>
<dbReference type="PANTHER" id="PTHR45714">
    <property type="entry name" value="HOMEOBOX-LEUCINE ZIPPER PROTEIN HAT14"/>
    <property type="match status" value="1"/>
</dbReference>
<dbReference type="InterPro" id="IPR050762">
    <property type="entry name" value="HD-ZIP_Homeobox_LZ_Class_II"/>
</dbReference>
<dbReference type="InterPro" id="IPR009057">
    <property type="entry name" value="Homeodomain-like_sf"/>
</dbReference>
<dbReference type="Pfam" id="PF00046">
    <property type="entry name" value="Homeodomain"/>
    <property type="match status" value="1"/>
</dbReference>
<name>A0A1U7ZU71_NELNU</name>
<dbReference type="GeneID" id="104593658"/>
<feature type="compositionally biased region" description="Polar residues" evidence="10">
    <location>
        <begin position="49"/>
        <end position="59"/>
    </location>
</feature>
<proteinExistence type="inferred from homology"/>
<evidence type="ECO:0000256" key="10">
    <source>
        <dbReference type="SAM" id="MobiDB-lite"/>
    </source>
</evidence>
<dbReference type="PANTHER" id="PTHR45714:SF34">
    <property type="entry name" value="HOMEOBOX-LEUCINE ZIPPER PROTEIN HAT9"/>
    <property type="match status" value="1"/>
</dbReference>
<dbReference type="Pfam" id="PF02183">
    <property type="entry name" value="HALZ"/>
    <property type="match status" value="1"/>
</dbReference>
<sequence length="214" mass="24519">MGTEKASRRLNLGEETKPKITIQSISDNRGLSRGEGRTRGLGIDMNKIPNESSDDSPNNGDEEGMTIAKRKKLRLTAHQTAILESCFKQQSTLSQKEKTELAKGLNLKPRQIEVWFQNRRARTKSKQTEMDFEYFKHCCETLTEENRRLHRELMELRALNRPPQLYMQVPATTTRLVVCSICKRDALPNSRQDRVVPKLSTKVVPFQVHGHTGM</sequence>
<keyword evidence="4 8" id="KW-0238">DNA-binding</keyword>
<dbReference type="GO" id="GO:0043565">
    <property type="term" value="F:sequence-specific DNA binding"/>
    <property type="evidence" value="ECO:0007669"/>
    <property type="project" value="InterPro"/>
</dbReference>
<dbReference type="eggNOG" id="KOG0483">
    <property type="taxonomic scope" value="Eukaryota"/>
</dbReference>
<evidence type="ECO:0000256" key="3">
    <source>
        <dbReference type="ARBA" id="ARBA00023015"/>
    </source>
</evidence>
<dbReference type="OrthoDB" id="6159439at2759"/>
<dbReference type="PROSITE" id="PS50071">
    <property type="entry name" value="HOMEOBOX_2"/>
    <property type="match status" value="1"/>
</dbReference>
<dbReference type="RefSeq" id="XP_010251929.1">
    <property type="nucleotide sequence ID" value="XM_010253627.1"/>
</dbReference>
<evidence type="ECO:0000256" key="4">
    <source>
        <dbReference type="ARBA" id="ARBA00023125"/>
    </source>
</evidence>
<dbReference type="PROSITE" id="PS00027">
    <property type="entry name" value="HOMEOBOX_1"/>
    <property type="match status" value="1"/>
</dbReference>
<gene>
    <name evidence="12" type="primary">LOC104593658</name>
</gene>
<feature type="region of interest" description="Disordered" evidence="10">
    <location>
        <begin position="1"/>
        <end position="63"/>
    </location>
</feature>